<comment type="caution">
    <text evidence="1">The sequence shown here is derived from an EMBL/GenBank/DDBJ whole genome shotgun (WGS) entry which is preliminary data.</text>
</comment>
<name>A0A5J4R3V5_9ZZZZ</name>
<feature type="non-terminal residue" evidence="1">
    <location>
        <position position="123"/>
    </location>
</feature>
<reference evidence="1" key="1">
    <citation type="submission" date="2019-03" db="EMBL/GenBank/DDBJ databases">
        <title>Single cell metagenomics reveals metabolic interactions within the superorganism composed of flagellate Streblomastix strix and complex community of Bacteroidetes bacteria on its surface.</title>
        <authorList>
            <person name="Treitli S.C."/>
            <person name="Kolisko M."/>
            <person name="Husnik F."/>
            <person name="Keeling P."/>
            <person name="Hampl V."/>
        </authorList>
    </citation>
    <scope>NUCLEOTIDE SEQUENCE</scope>
    <source>
        <strain evidence="1">STM</strain>
    </source>
</reference>
<accession>A0A5J4R3V5</accession>
<proteinExistence type="predicted"/>
<evidence type="ECO:0000313" key="1">
    <source>
        <dbReference type="EMBL" id="KAA6327974.1"/>
    </source>
</evidence>
<dbReference type="EMBL" id="SNRY01001899">
    <property type="protein sequence ID" value="KAA6327974.1"/>
    <property type="molecule type" value="Genomic_DNA"/>
</dbReference>
<protein>
    <submittedName>
        <fullName evidence="1">Uncharacterized protein</fullName>
    </submittedName>
</protein>
<gene>
    <name evidence="1" type="ORF">EZS27_023087</name>
</gene>
<sequence>MYIFVFLNVMLSIIRKNTNYFSFMKNIRNIFILFVLVLLSSCSVMQKQQREFWFSEDGKYLYKNSTINTATYETFRPLQQYHGKQIKGIKQNGRMVSFSLQDATSLNIKVSIFSGASVNGVAL</sequence>
<dbReference type="AlphaFoldDB" id="A0A5J4R3V5"/>
<organism evidence="1">
    <name type="scientific">termite gut metagenome</name>
    <dbReference type="NCBI Taxonomy" id="433724"/>
    <lineage>
        <taxon>unclassified sequences</taxon>
        <taxon>metagenomes</taxon>
        <taxon>organismal metagenomes</taxon>
    </lineage>
</organism>